<feature type="compositionally biased region" description="Polar residues" evidence="5">
    <location>
        <begin position="695"/>
        <end position="704"/>
    </location>
</feature>
<feature type="region of interest" description="Disordered" evidence="5">
    <location>
        <begin position="217"/>
        <end position="460"/>
    </location>
</feature>
<feature type="non-terminal residue" evidence="7">
    <location>
        <position position="1"/>
    </location>
</feature>
<feature type="compositionally biased region" description="Basic and acidic residues" evidence="5">
    <location>
        <begin position="39"/>
        <end position="49"/>
    </location>
</feature>
<evidence type="ECO:0000256" key="5">
    <source>
        <dbReference type="SAM" id="MobiDB-lite"/>
    </source>
</evidence>
<protein>
    <recommendedName>
        <fullName evidence="6">PHD-type domain-containing protein</fullName>
    </recommendedName>
</protein>
<dbReference type="SMART" id="SM00249">
    <property type="entry name" value="PHD"/>
    <property type="match status" value="1"/>
</dbReference>
<keyword evidence="8" id="KW-1185">Reference proteome</keyword>
<dbReference type="InterPro" id="IPR001965">
    <property type="entry name" value="Znf_PHD"/>
</dbReference>
<dbReference type="PANTHER" id="PTHR47793:SF1">
    <property type="entry name" value="HISTONE DEACETYLASE COMPLEX SUBUNIT CTI6"/>
    <property type="match status" value="1"/>
</dbReference>
<dbReference type="PANTHER" id="PTHR47793">
    <property type="entry name" value="HISTONE DEACETYLASE COMPLEX SUBUNIT CTI6"/>
    <property type="match status" value="1"/>
</dbReference>
<feature type="compositionally biased region" description="Basic and acidic residues" evidence="5">
    <location>
        <begin position="282"/>
        <end position="292"/>
    </location>
</feature>
<keyword evidence="2 4" id="KW-0863">Zinc-finger</keyword>
<evidence type="ECO:0000256" key="3">
    <source>
        <dbReference type="ARBA" id="ARBA00022833"/>
    </source>
</evidence>
<dbReference type="OrthoDB" id="418595at2759"/>
<evidence type="ECO:0000313" key="7">
    <source>
        <dbReference type="EMBL" id="PVV05136.1"/>
    </source>
</evidence>
<feature type="compositionally biased region" description="Basic residues" evidence="5">
    <location>
        <begin position="241"/>
        <end position="251"/>
    </location>
</feature>
<dbReference type="GO" id="GO:0061186">
    <property type="term" value="P:negative regulation of silent mating-type cassette heterochromatin formation"/>
    <property type="evidence" value="ECO:0007669"/>
    <property type="project" value="TreeGrafter"/>
</dbReference>
<dbReference type="SUPFAM" id="SSF57903">
    <property type="entry name" value="FYVE/PHD zinc finger"/>
    <property type="match status" value="1"/>
</dbReference>
<feature type="compositionally biased region" description="Basic and acidic residues" evidence="5">
    <location>
        <begin position="320"/>
        <end position="340"/>
    </location>
</feature>
<feature type="compositionally biased region" description="Polar residues" evidence="5">
    <location>
        <begin position="261"/>
        <end position="275"/>
    </location>
</feature>
<feature type="compositionally biased region" description="Polar residues" evidence="5">
    <location>
        <begin position="437"/>
        <end position="448"/>
    </location>
</feature>
<dbReference type="InterPro" id="IPR053051">
    <property type="entry name" value="HDAC_complex_subunit"/>
</dbReference>
<name>A0A2T9ZKJ3_9FUNG</name>
<accession>A0A2T9ZKJ3</accession>
<dbReference type="Proteomes" id="UP000245609">
    <property type="component" value="Unassembled WGS sequence"/>
</dbReference>
<feature type="compositionally biased region" description="Polar residues" evidence="5">
    <location>
        <begin position="405"/>
        <end position="423"/>
    </location>
</feature>
<dbReference type="InterPro" id="IPR011011">
    <property type="entry name" value="Znf_FYVE_PHD"/>
</dbReference>
<feature type="region of interest" description="Disordered" evidence="5">
    <location>
        <begin position="39"/>
        <end position="121"/>
    </location>
</feature>
<dbReference type="InterPro" id="IPR019786">
    <property type="entry name" value="Zinc_finger_PHD-type_CS"/>
</dbReference>
<dbReference type="Gene3D" id="3.30.40.10">
    <property type="entry name" value="Zinc/RING finger domain, C3HC4 (zinc finger)"/>
    <property type="match status" value="1"/>
</dbReference>
<feature type="domain" description="PHD-type" evidence="6">
    <location>
        <begin position="127"/>
        <end position="176"/>
    </location>
</feature>
<feature type="region of interest" description="Disordered" evidence="5">
    <location>
        <begin position="684"/>
        <end position="757"/>
    </location>
</feature>
<dbReference type="STRING" id="133381.A0A2T9ZKJ3"/>
<keyword evidence="3" id="KW-0862">Zinc</keyword>
<organism evidence="7 8">
    <name type="scientific">Smittium megazygosporum</name>
    <dbReference type="NCBI Taxonomy" id="133381"/>
    <lineage>
        <taxon>Eukaryota</taxon>
        <taxon>Fungi</taxon>
        <taxon>Fungi incertae sedis</taxon>
        <taxon>Zoopagomycota</taxon>
        <taxon>Kickxellomycotina</taxon>
        <taxon>Harpellomycetes</taxon>
        <taxon>Harpellales</taxon>
        <taxon>Legeriomycetaceae</taxon>
        <taxon>Smittium</taxon>
    </lineage>
</organism>
<feature type="compositionally biased region" description="Polar residues" evidence="5">
    <location>
        <begin position="713"/>
        <end position="737"/>
    </location>
</feature>
<dbReference type="Pfam" id="PF20826">
    <property type="entry name" value="PHD_5"/>
    <property type="match status" value="1"/>
</dbReference>
<evidence type="ECO:0000256" key="2">
    <source>
        <dbReference type="ARBA" id="ARBA00022771"/>
    </source>
</evidence>
<proteinExistence type="predicted"/>
<dbReference type="InterPro" id="IPR019787">
    <property type="entry name" value="Znf_PHD-finger"/>
</dbReference>
<comment type="caution">
    <text evidence="7">The sequence shown here is derived from an EMBL/GenBank/DDBJ whole genome shotgun (WGS) entry which is preliminary data.</text>
</comment>
<reference evidence="7 8" key="1">
    <citation type="journal article" date="2018" name="MBio">
        <title>Comparative Genomics Reveals the Core Gene Toolbox for the Fungus-Insect Symbiosis.</title>
        <authorList>
            <person name="Wang Y."/>
            <person name="Stata M."/>
            <person name="Wang W."/>
            <person name="Stajich J.E."/>
            <person name="White M.M."/>
            <person name="Moncalvo J.M."/>
        </authorList>
    </citation>
    <scope>NUCLEOTIDE SEQUENCE [LARGE SCALE GENOMIC DNA]</scope>
    <source>
        <strain evidence="7 8">SC-DP-2</strain>
    </source>
</reference>
<evidence type="ECO:0000259" key="6">
    <source>
        <dbReference type="PROSITE" id="PS50016"/>
    </source>
</evidence>
<dbReference type="EMBL" id="MBFS01000035">
    <property type="protein sequence ID" value="PVV05136.1"/>
    <property type="molecule type" value="Genomic_DNA"/>
</dbReference>
<dbReference type="CDD" id="cd15550">
    <property type="entry name" value="PHD_MLL5"/>
    <property type="match status" value="1"/>
</dbReference>
<sequence length="829" mass="92736">TPLLPLSSKFIIRARSIFILTPAFKTYTNAASNKIAASLKKEHSLDSKPRTIQKRGSRRFLNGSKNSLRNSESPSLGYSNNSTKQNISKTSRSELQGKKRGLYANSKVNTDQTPEDEARTEAEEEGVVRCICNGANESDIMIQCDKCNVWQHTFCMGIKSQKFIPEKYYCEECKEEDHPYINQLPRSIALARQAELWGTTVTTSVRKAASAAMAAIANQHGSSRQRSNAPASKDNLNSTKHSQRIKTKTLKAKASSEDISESNLSTGIESDSTNCHSKRSLRNRERSKKDNSVSDYKTMRFNSRKKQKLNESTAGEEETFLDKPIKNDKNKETTHFRPENSEPVNSTLKTKTDLEAGGLSEYSEDSPTDSSNSIKTKLKGKNKVNTRNSKHLSDTEETSIHSSRKNLQTQNTQAVQNCSNASPNDCKASEATKFKSAKNTPGATTANSETHEPLTAEDPGTDKIHNLIFDSNISIYEHVLKFTQWKKSLNQYSSNKVSGVKVKFPSTRLSLDDISRRSSTIYDYICRKKEELLEEEDLWNKYSCERNIDDLFSDIYYIHQRKNKGTANDRKMYRNSKETKGKQFLDQSDSFLKPLSENIKLLMDQRSHNPSSAKNTEPTLIINEEANFLDPKSKNIKSDFISLPSTPYDKRGIQQHFFSGASTPKNDTNDYSYGANMINNKDFSSLKPPGCAGDQKQTSTSIPDGSSKEGKSTDNISLGVTEGLKNNTNLSASQLSRSLEDNKKSSTESSIEGKFSPESEVVDEISVSGGSFNNLADVFLGSGTDIFNEWSQYSGIENYNISNHRECISYLLSIIDVLSSSIEHFRENL</sequence>
<dbReference type="GO" id="GO:0061188">
    <property type="term" value="P:negative regulation of rDNA heterochromatin formation"/>
    <property type="evidence" value="ECO:0007669"/>
    <property type="project" value="TreeGrafter"/>
</dbReference>
<feature type="compositionally biased region" description="Polar residues" evidence="5">
    <location>
        <begin position="63"/>
        <end position="90"/>
    </location>
</feature>
<evidence type="ECO:0000256" key="4">
    <source>
        <dbReference type="PROSITE-ProRule" id="PRU00146"/>
    </source>
</evidence>
<dbReference type="GO" id="GO:0008270">
    <property type="term" value="F:zinc ion binding"/>
    <property type="evidence" value="ECO:0007669"/>
    <property type="project" value="UniProtKB-KW"/>
</dbReference>
<dbReference type="InterPro" id="IPR013083">
    <property type="entry name" value="Znf_RING/FYVE/PHD"/>
</dbReference>
<dbReference type="GO" id="GO:0070210">
    <property type="term" value="C:Rpd3L-Expanded complex"/>
    <property type="evidence" value="ECO:0007669"/>
    <property type="project" value="TreeGrafter"/>
</dbReference>
<dbReference type="GO" id="GO:0033698">
    <property type="term" value="C:Rpd3L complex"/>
    <property type="evidence" value="ECO:0007669"/>
    <property type="project" value="TreeGrafter"/>
</dbReference>
<dbReference type="PROSITE" id="PS50016">
    <property type="entry name" value="ZF_PHD_2"/>
    <property type="match status" value="1"/>
</dbReference>
<feature type="compositionally biased region" description="Basic and acidic residues" evidence="5">
    <location>
        <begin position="449"/>
        <end position="460"/>
    </location>
</feature>
<feature type="compositionally biased region" description="Polar residues" evidence="5">
    <location>
        <begin position="219"/>
        <end position="240"/>
    </location>
</feature>
<evidence type="ECO:0000313" key="8">
    <source>
        <dbReference type="Proteomes" id="UP000245609"/>
    </source>
</evidence>
<keyword evidence="1" id="KW-0479">Metal-binding</keyword>
<evidence type="ECO:0000256" key="1">
    <source>
        <dbReference type="ARBA" id="ARBA00022723"/>
    </source>
</evidence>
<dbReference type="PROSITE" id="PS01359">
    <property type="entry name" value="ZF_PHD_1"/>
    <property type="match status" value="1"/>
</dbReference>
<dbReference type="AlphaFoldDB" id="A0A2T9ZKJ3"/>
<feature type="compositionally biased region" description="Basic residues" evidence="5">
    <location>
        <begin position="376"/>
        <end position="390"/>
    </location>
</feature>
<gene>
    <name evidence="7" type="ORF">BB560_000345</name>
</gene>